<comment type="subcellular location">
    <subcellularLocation>
        <location evidence="1 7">Nucleus</location>
    </subcellularLocation>
</comment>
<comment type="function">
    <text evidence="7">Component of the sequence-specific heterotrimeric transcription factor (NF-Y) which specifically recognizes a 5'-CCAAT-3' box motif found in the promoters of its target genes.</text>
</comment>
<evidence type="ECO:0000256" key="7">
    <source>
        <dbReference type="RuleBase" id="RU367155"/>
    </source>
</evidence>
<dbReference type="PROSITE" id="PS51152">
    <property type="entry name" value="NFYA_HAP2_2"/>
    <property type="match status" value="1"/>
</dbReference>
<dbReference type="GO" id="GO:0003700">
    <property type="term" value="F:DNA-binding transcription factor activity"/>
    <property type="evidence" value="ECO:0007669"/>
    <property type="project" value="UniProtKB-UniRule"/>
</dbReference>
<keyword evidence="4" id="KW-0010">Activator</keyword>
<name>A0A2H8THC0_9HEMI</name>
<organism evidence="8">
    <name type="scientific">Melanaphis sacchari</name>
    <dbReference type="NCBI Taxonomy" id="742174"/>
    <lineage>
        <taxon>Eukaryota</taxon>
        <taxon>Metazoa</taxon>
        <taxon>Ecdysozoa</taxon>
        <taxon>Arthropoda</taxon>
        <taxon>Hexapoda</taxon>
        <taxon>Insecta</taxon>
        <taxon>Pterygota</taxon>
        <taxon>Neoptera</taxon>
        <taxon>Paraneoptera</taxon>
        <taxon>Hemiptera</taxon>
        <taxon>Sternorrhyncha</taxon>
        <taxon>Aphidomorpha</taxon>
        <taxon>Aphidoidea</taxon>
        <taxon>Aphididae</taxon>
        <taxon>Aphidini</taxon>
        <taxon>Melanaphis</taxon>
    </lineage>
</organism>
<dbReference type="Pfam" id="PF02045">
    <property type="entry name" value="CBFB_NFYA"/>
    <property type="match status" value="1"/>
</dbReference>
<keyword evidence="6 7" id="KW-0539">Nucleus</keyword>
<dbReference type="GO" id="GO:0016602">
    <property type="term" value="C:CCAAT-binding factor complex"/>
    <property type="evidence" value="ECO:0007669"/>
    <property type="project" value="InterPro"/>
</dbReference>
<keyword evidence="5 7" id="KW-0804">Transcription</keyword>
<dbReference type="GO" id="GO:0003677">
    <property type="term" value="F:DNA binding"/>
    <property type="evidence" value="ECO:0007669"/>
    <property type="project" value="UniProtKB-KW"/>
</dbReference>
<protein>
    <recommendedName>
        <fullName evidence="7">Nuclear transcription factor Y subunit</fullName>
    </recommendedName>
</protein>
<keyword evidence="3 7" id="KW-0238">DNA-binding</keyword>
<dbReference type="InterPro" id="IPR018362">
    <property type="entry name" value="CCAAT-binding_factor_CS"/>
</dbReference>
<dbReference type="EMBL" id="GFXV01001711">
    <property type="protein sequence ID" value="MBW13516.1"/>
    <property type="molecule type" value="Transcribed_RNA"/>
</dbReference>
<proteinExistence type="inferred from homology"/>
<evidence type="ECO:0000256" key="1">
    <source>
        <dbReference type="ARBA" id="ARBA00004123"/>
    </source>
</evidence>
<dbReference type="PROSITE" id="PS00686">
    <property type="entry name" value="NFYA_HAP2_1"/>
    <property type="match status" value="1"/>
</dbReference>
<evidence type="ECO:0000256" key="3">
    <source>
        <dbReference type="ARBA" id="ARBA00023125"/>
    </source>
</evidence>
<sequence>MEYFMNQSIKEEIVDSDNHVPDIQMSAPFNNLMQVLPTSQITPSIHGQQIFIHSDAQNSNQLFQCNSQNNQQLQLLQLPISAQPQFIQLSNGQTFIYQPIQVGNTQVIAQPQPQPMLININGNIMQLNSTVNSDSATVVAQSATTTTVEQEVPQQNRLMAPPKSESPEEEPLYVNAKQYHRIMKRRQARAKLEAEGKIPKNRQKYLYESRHKHAMNRIRGYGGRFHSGSLNRIQNMSTMEIEQNEQYKSPIIKHCYSLAVNQTFDEI</sequence>
<dbReference type="AlphaFoldDB" id="A0A2H8THC0"/>
<gene>
    <name evidence="8" type="primary">NFYA_0</name>
</gene>
<evidence type="ECO:0000313" key="8">
    <source>
        <dbReference type="EMBL" id="MBW13516.1"/>
    </source>
</evidence>
<evidence type="ECO:0000256" key="6">
    <source>
        <dbReference type="ARBA" id="ARBA00023242"/>
    </source>
</evidence>
<evidence type="ECO:0000256" key="4">
    <source>
        <dbReference type="ARBA" id="ARBA00023159"/>
    </source>
</evidence>
<dbReference type="SMART" id="SM00521">
    <property type="entry name" value="CBF"/>
    <property type="match status" value="1"/>
</dbReference>
<evidence type="ECO:0000256" key="2">
    <source>
        <dbReference type="ARBA" id="ARBA00023015"/>
    </source>
</evidence>
<accession>A0A2H8THC0</accession>
<keyword evidence="2 7" id="KW-0805">Transcription regulation</keyword>
<dbReference type="PANTHER" id="PTHR12632">
    <property type="entry name" value="TRANSCRIPTION FACTOR NF-Y ALPHA-RELATED"/>
    <property type="match status" value="1"/>
</dbReference>
<comment type="subunit">
    <text evidence="7">Heterotrimer.</text>
</comment>
<dbReference type="Gene3D" id="6.10.250.2430">
    <property type="match status" value="1"/>
</dbReference>
<reference evidence="8" key="1">
    <citation type="submission" date="2017-10" db="EMBL/GenBank/DDBJ databases">
        <title>Transcriptome Assembly of Sugarcane Aphid Adults.</title>
        <authorList>
            <person name="Scully E.D."/>
            <person name="Palmer N.A."/>
            <person name="Geib S.M."/>
            <person name="Sarath G."/>
            <person name="Sattler S.E."/>
        </authorList>
    </citation>
    <scope>NUCLEOTIDE SEQUENCE</scope>
    <source>
        <tissue evidence="8">Whole body</tissue>
    </source>
</reference>
<comment type="similarity">
    <text evidence="7">Belongs to the NFYA/HAP2 subunit family.</text>
</comment>
<evidence type="ECO:0000256" key="5">
    <source>
        <dbReference type="ARBA" id="ARBA00023163"/>
    </source>
</evidence>
<dbReference type="OrthoDB" id="1097733at2759"/>
<dbReference type="PRINTS" id="PR00616">
    <property type="entry name" value="CCAATSUBUNTB"/>
</dbReference>
<dbReference type="InterPro" id="IPR001289">
    <property type="entry name" value="NFYA"/>
</dbReference>